<name>A0A8K1ZXK8_9CYAN</name>
<dbReference type="PROSITE" id="PS50929">
    <property type="entry name" value="ABC_TM1F"/>
    <property type="match status" value="1"/>
</dbReference>
<accession>A0A8K1ZXK8</accession>
<evidence type="ECO:0000256" key="5">
    <source>
        <dbReference type="SAM" id="Phobius"/>
    </source>
</evidence>
<feature type="transmembrane region" description="Helical" evidence="5">
    <location>
        <begin position="169"/>
        <end position="187"/>
    </location>
</feature>
<feature type="transmembrane region" description="Helical" evidence="5">
    <location>
        <begin position="29"/>
        <end position="49"/>
    </location>
</feature>
<evidence type="ECO:0000256" key="1">
    <source>
        <dbReference type="ARBA" id="ARBA00004651"/>
    </source>
</evidence>
<dbReference type="AlphaFoldDB" id="A0A8K1ZXK8"/>
<comment type="subcellular location">
    <subcellularLocation>
        <location evidence="1">Cell membrane</location>
        <topology evidence="1">Multi-pass membrane protein</topology>
    </subcellularLocation>
</comment>
<evidence type="ECO:0000256" key="4">
    <source>
        <dbReference type="ARBA" id="ARBA00023136"/>
    </source>
</evidence>
<dbReference type="Pfam" id="PF00664">
    <property type="entry name" value="ABC_membrane"/>
    <property type="match status" value="1"/>
</dbReference>
<evidence type="ECO:0000256" key="2">
    <source>
        <dbReference type="ARBA" id="ARBA00022692"/>
    </source>
</evidence>
<dbReference type="InterPro" id="IPR011527">
    <property type="entry name" value="ABC1_TM_dom"/>
</dbReference>
<gene>
    <name evidence="7" type="ORF">GS597_05320</name>
</gene>
<proteinExistence type="predicted"/>
<keyword evidence="2 5" id="KW-0812">Transmembrane</keyword>
<keyword evidence="8" id="KW-1185">Reference proteome</keyword>
<dbReference type="Gene3D" id="1.20.1560.10">
    <property type="entry name" value="ABC transporter type 1, transmembrane domain"/>
    <property type="match status" value="1"/>
</dbReference>
<protein>
    <recommendedName>
        <fullName evidence="6">ABC transmembrane type-1 domain-containing protein</fullName>
    </recommendedName>
</protein>
<comment type="caution">
    <text evidence="7">The sequence shown here is derived from an EMBL/GenBank/DDBJ whole genome shotgun (WGS) entry which is preliminary data.</text>
</comment>
<dbReference type="RefSeq" id="WP_161824407.1">
    <property type="nucleotide sequence ID" value="NZ_WVIC01000007.1"/>
</dbReference>
<dbReference type="InterPro" id="IPR036640">
    <property type="entry name" value="ABC1_TM_sf"/>
</dbReference>
<dbReference type="EMBL" id="WVIC01000007">
    <property type="protein sequence ID" value="NCJ05941.1"/>
    <property type="molecule type" value="Genomic_DNA"/>
</dbReference>
<keyword evidence="4 5" id="KW-0472">Membrane</keyword>
<dbReference type="GO" id="GO:0140359">
    <property type="term" value="F:ABC-type transporter activity"/>
    <property type="evidence" value="ECO:0007669"/>
    <property type="project" value="InterPro"/>
</dbReference>
<dbReference type="GO" id="GO:0005886">
    <property type="term" value="C:plasma membrane"/>
    <property type="evidence" value="ECO:0007669"/>
    <property type="project" value="UniProtKB-SubCell"/>
</dbReference>
<feature type="domain" description="ABC transmembrane type-1" evidence="6">
    <location>
        <begin position="32"/>
        <end position="239"/>
    </location>
</feature>
<dbReference type="SUPFAM" id="SSF90123">
    <property type="entry name" value="ABC transporter transmembrane region"/>
    <property type="match status" value="1"/>
</dbReference>
<evidence type="ECO:0000313" key="7">
    <source>
        <dbReference type="EMBL" id="NCJ05941.1"/>
    </source>
</evidence>
<evidence type="ECO:0000256" key="3">
    <source>
        <dbReference type="ARBA" id="ARBA00022989"/>
    </source>
</evidence>
<feature type="transmembrane region" description="Helical" evidence="5">
    <location>
        <begin position="61"/>
        <end position="82"/>
    </location>
</feature>
<reference evidence="7" key="1">
    <citation type="submission" date="2019-12" db="EMBL/GenBank/DDBJ databases">
        <title>High-Quality draft genome sequences of three cyanobacteria isolated from the limestone walls of the Old Cathedral of Coimbra.</title>
        <authorList>
            <person name="Tiago I."/>
            <person name="Soares F."/>
            <person name="Portugal A."/>
        </authorList>
    </citation>
    <scope>NUCLEOTIDE SEQUENCE [LARGE SCALE GENOMIC DNA]</scope>
    <source>
        <strain evidence="7">C</strain>
    </source>
</reference>
<dbReference type="Proteomes" id="UP000607397">
    <property type="component" value="Unassembled WGS sequence"/>
</dbReference>
<sequence>MTAQMKLPIWPLLWQIILYDPKLYVIDSIIWVFGMGLPILPGLIIQAFFNALTGETTLELSPWVIIALLLATGLGRVIFIFFGRFTNTQYRFITSSLLQRNLLEYLLRRPGAQPLTVGGQTLSVGEVISYFRDDVSQIEETVSWLGSIPGYGLIVLGSVAILLSINARITLFVFLPLVAIAAMVQGAETRLKRYRQASRGATQQVTGFVGDVLTGVQTIKVAGAQTDVLNYFKGLNEQR</sequence>
<evidence type="ECO:0000313" key="8">
    <source>
        <dbReference type="Proteomes" id="UP000607397"/>
    </source>
</evidence>
<evidence type="ECO:0000259" key="6">
    <source>
        <dbReference type="PROSITE" id="PS50929"/>
    </source>
</evidence>
<feature type="transmembrane region" description="Helical" evidence="5">
    <location>
        <begin position="142"/>
        <end position="163"/>
    </location>
</feature>
<dbReference type="GO" id="GO:0005524">
    <property type="term" value="F:ATP binding"/>
    <property type="evidence" value="ECO:0007669"/>
    <property type="project" value="InterPro"/>
</dbReference>
<keyword evidence="3 5" id="KW-1133">Transmembrane helix</keyword>
<organism evidence="7 8">
    <name type="scientific">Petrachloros mirabilis ULC683</name>
    <dbReference type="NCBI Taxonomy" id="2781853"/>
    <lineage>
        <taxon>Bacteria</taxon>
        <taxon>Bacillati</taxon>
        <taxon>Cyanobacteriota</taxon>
        <taxon>Cyanophyceae</taxon>
        <taxon>Synechococcales</taxon>
        <taxon>Petrachlorosaceae</taxon>
        <taxon>Petrachloros</taxon>
        <taxon>Petrachloros mirabilis</taxon>
    </lineage>
</organism>